<gene>
    <name evidence="1" type="ORF">GCM10010517_35950</name>
</gene>
<name>A0ABP6IHB2_9ACTN</name>
<dbReference type="RefSeq" id="WP_344972713.1">
    <property type="nucleotide sequence ID" value="NZ_BAAAVI010000023.1"/>
</dbReference>
<keyword evidence="2" id="KW-1185">Reference proteome</keyword>
<dbReference type="Proteomes" id="UP001500831">
    <property type="component" value="Unassembled WGS sequence"/>
</dbReference>
<reference evidence="2" key="1">
    <citation type="journal article" date="2019" name="Int. J. Syst. Evol. Microbiol.">
        <title>The Global Catalogue of Microorganisms (GCM) 10K type strain sequencing project: providing services to taxonomists for standard genome sequencing and annotation.</title>
        <authorList>
            <consortium name="The Broad Institute Genomics Platform"/>
            <consortium name="The Broad Institute Genome Sequencing Center for Infectious Disease"/>
            <person name="Wu L."/>
            <person name="Ma J."/>
        </authorList>
    </citation>
    <scope>NUCLEOTIDE SEQUENCE [LARGE SCALE GENOMIC DNA]</scope>
    <source>
        <strain evidence="2">JCM 6242</strain>
    </source>
</reference>
<dbReference type="EMBL" id="BAAAVI010000023">
    <property type="protein sequence ID" value="GAA2875124.1"/>
    <property type="molecule type" value="Genomic_DNA"/>
</dbReference>
<sequence length="165" mass="17382">MRERTIVVTHEELARRVVDRLAPDESAAFDLLARPYLNGSTGTRPGRRGRGGDGPLGIGLEEISGALTPAIVLVCGWFVTAVAEGAASEAGGRLTRSVLERLRRRPPAVEAPAEGFDPARLAEIRTSVLAKAEVLGLSQAEAALLADAVVGELTLLAAERQPPRS</sequence>
<evidence type="ECO:0000313" key="2">
    <source>
        <dbReference type="Proteomes" id="UP001500831"/>
    </source>
</evidence>
<evidence type="ECO:0000313" key="1">
    <source>
        <dbReference type="EMBL" id="GAA2875124.1"/>
    </source>
</evidence>
<protein>
    <submittedName>
        <fullName evidence="1">Uncharacterized protein</fullName>
    </submittedName>
</protein>
<proteinExistence type="predicted"/>
<comment type="caution">
    <text evidence="1">The sequence shown here is derived from an EMBL/GenBank/DDBJ whole genome shotgun (WGS) entry which is preliminary data.</text>
</comment>
<organism evidence="1 2">
    <name type="scientific">Streptosporangium fragile</name>
    <dbReference type="NCBI Taxonomy" id="46186"/>
    <lineage>
        <taxon>Bacteria</taxon>
        <taxon>Bacillati</taxon>
        <taxon>Actinomycetota</taxon>
        <taxon>Actinomycetes</taxon>
        <taxon>Streptosporangiales</taxon>
        <taxon>Streptosporangiaceae</taxon>
        <taxon>Streptosporangium</taxon>
    </lineage>
</organism>
<accession>A0ABP6IHB2</accession>